<gene>
    <name evidence="1" type="ORF">SAMN05421837_101134</name>
</gene>
<dbReference type="EMBL" id="FNUJ01000001">
    <property type="protein sequence ID" value="SEF19869.1"/>
    <property type="molecule type" value="Genomic_DNA"/>
</dbReference>
<keyword evidence="2" id="KW-1185">Reference proteome</keyword>
<dbReference type="OrthoDB" id="3387657at2"/>
<protein>
    <submittedName>
        <fullName evidence="1">Uncharacterized protein</fullName>
    </submittedName>
</protein>
<organism evidence="1 2">
    <name type="scientific">Amycolatopsis pretoriensis</name>
    <dbReference type="NCBI Taxonomy" id="218821"/>
    <lineage>
        <taxon>Bacteria</taxon>
        <taxon>Bacillati</taxon>
        <taxon>Actinomycetota</taxon>
        <taxon>Actinomycetes</taxon>
        <taxon>Pseudonocardiales</taxon>
        <taxon>Pseudonocardiaceae</taxon>
        <taxon>Amycolatopsis</taxon>
    </lineage>
</organism>
<evidence type="ECO:0000313" key="2">
    <source>
        <dbReference type="Proteomes" id="UP000198878"/>
    </source>
</evidence>
<name>A0A1H5Q1Q6_9PSEU</name>
<reference evidence="2" key="1">
    <citation type="submission" date="2016-10" db="EMBL/GenBank/DDBJ databases">
        <authorList>
            <person name="Varghese N."/>
            <person name="Submissions S."/>
        </authorList>
    </citation>
    <scope>NUCLEOTIDE SEQUENCE [LARGE SCALE GENOMIC DNA]</scope>
    <source>
        <strain evidence="2">DSM 44654</strain>
    </source>
</reference>
<proteinExistence type="predicted"/>
<evidence type="ECO:0000313" key="1">
    <source>
        <dbReference type="EMBL" id="SEF19869.1"/>
    </source>
</evidence>
<dbReference type="RefSeq" id="WP_086676405.1">
    <property type="nucleotide sequence ID" value="NZ_FNUJ01000001.1"/>
</dbReference>
<sequence length="213" mass="24060">MRLAGVRWRASVGTARLDGVDHRVVRPRRPIRDAVLEEDRFGAQFAVGKDAAVDFAAAWWLAARSPHSLVHLPLRAPASAGRPLDLVLLHHRLGFRVSSWKGLRARLSPPAATTVTLPPRPFPLFDRADHERFFHRDFRDHLRYSFAADTLFVIGSRRAFELAGEEVRSLVEDGPAQLAAGVHWCAEIGLGPWKQHHRRNPAALLHVYHRDPR</sequence>
<accession>A0A1H5Q1Q6</accession>
<dbReference type="STRING" id="218821.SAMN05421837_101134"/>
<dbReference type="Proteomes" id="UP000198878">
    <property type="component" value="Unassembled WGS sequence"/>
</dbReference>
<dbReference type="AlphaFoldDB" id="A0A1H5Q1Q6"/>